<evidence type="ECO:0000313" key="4">
    <source>
        <dbReference type="Proteomes" id="UP000276603"/>
    </source>
</evidence>
<dbReference type="EMBL" id="RBCJ01000004">
    <property type="protein sequence ID" value="RKN78512.1"/>
    <property type="molecule type" value="Genomic_DNA"/>
</dbReference>
<dbReference type="Pfam" id="PF00072">
    <property type="entry name" value="Response_reg"/>
    <property type="match status" value="1"/>
</dbReference>
<dbReference type="OrthoDB" id="673128at2"/>
<dbReference type="InterPro" id="IPR052893">
    <property type="entry name" value="TCS_response_regulator"/>
</dbReference>
<dbReference type="InterPro" id="IPR001789">
    <property type="entry name" value="Sig_transdc_resp-reg_receiver"/>
</dbReference>
<gene>
    <name evidence="3" type="ORF">D7Z94_20065</name>
</gene>
<proteinExistence type="predicted"/>
<reference evidence="3 4" key="1">
    <citation type="submission" date="2018-10" db="EMBL/GenBank/DDBJ databases">
        <title>Ulvibacterium marinum gen. nov., sp. nov., a novel marine bacterium of the family Flavobacteriaceae, isolated from a culture of the green alga Ulva prolifera.</title>
        <authorList>
            <person name="Zhang Z."/>
        </authorList>
    </citation>
    <scope>NUCLEOTIDE SEQUENCE [LARGE SCALE GENOMIC DNA]</scope>
    <source>
        <strain evidence="3 4">CCMM003</strain>
    </source>
</reference>
<dbReference type="PROSITE" id="PS50110">
    <property type="entry name" value="RESPONSE_REGULATORY"/>
    <property type="match status" value="1"/>
</dbReference>
<feature type="modified residue" description="4-aspartylphosphate" evidence="1">
    <location>
        <position position="59"/>
    </location>
</feature>
<evidence type="ECO:0000259" key="2">
    <source>
        <dbReference type="PROSITE" id="PS50110"/>
    </source>
</evidence>
<name>A0A3B0BZB7_9FLAO</name>
<dbReference type="PANTHER" id="PTHR44520:SF2">
    <property type="entry name" value="RESPONSE REGULATOR RCP1"/>
    <property type="match status" value="1"/>
</dbReference>
<keyword evidence="1" id="KW-0597">Phosphoprotein</keyword>
<dbReference type="AlphaFoldDB" id="A0A3B0BZB7"/>
<dbReference type="RefSeq" id="WP_120713418.1">
    <property type="nucleotide sequence ID" value="NZ_CANMKH010000012.1"/>
</dbReference>
<keyword evidence="4" id="KW-1185">Reference proteome</keyword>
<sequence>MYSEIYLVDDLEMTNLMHQVLLRQLHLEDKVKSFTNPEEALDDLRFNKSNMAPKLVLLDINMPEMNGFEFLEFMALEEFPLNIDVIMVTSSTEYADKILAEKYPQFVKGFVQKPLQIENLVEIMTGSYSL</sequence>
<evidence type="ECO:0000256" key="1">
    <source>
        <dbReference type="PROSITE-ProRule" id="PRU00169"/>
    </source>
</evidence>
<evidence type="ECO:0000313" key="3">
    <source>
        <dbReference type="EMBL" id="RKN78512.1"/>
    </source>
</evidence>
<protein>
    <submittedName>
        <fullName evidence="3">Response regulator</fullName>
    </submittedName>
</protein>
<dbReference type="SUPFAM" id="SSF52172">
    <property type="entry name" value="CheY-like"/>
    <property type="match status" value="1"/>
</dbReference>
<dbReference type="Gene3D" id="3.40.50.2300">
    <property type="match status" value="1"/>
</dbReference>
<comment type="caution">
    <text evidence="3">The sequence shown here is derived from an EMBL/GenBank/DDBJ whole genome shotgun (WGS) entry which is preliminary data.</text>
</comment>
<accession>A0A3B0BZB7</accession>
<dbReference type="PANTHER" id="PTHR44520">
    <property type="entry name" value="RESPONSE REGULATOR RCP1-RELATED"/>
    <property type="match status" value="1"/>
</dbReference>
<dbReference type="GO" id="GO:0000160">
    <property type="term" value="P:phosphorelay signal transduction system"/>
    <property type="evidence" value="ECO:0007669"/>
    <property type="project" value="InterPro"/>
</dbReference>
<dbReference type="InterPro" id="IPR011006">
    <property type="entry name" value="CheY-like_superfamily"/>
</dbReference>
<organism evidence="3 4">
    <name type="scientific">Ulvibacterium marinum</name>
    <dbReference type="NCBI Taxonomy" id="2419782"/>
    <lineage>
        <taxon>Bacteria</taxon>
        <taxon>Pseudomonadati</taxon>
        <taxon>Bacteroidota</taxon>
        <taxon>Flavobacteriia</taxon>
        <taxon>Flavobacteriales</taxon>
        <taxon>Flavobacteriaceae</taxon>
        <taxon>Ulvibacterium</taxon>
    </lineage>
</organism>
<feature type="domain" description="Response regulatory" evidence="2">
    <location>
        <begin position="4"/>
        <end position="128"/>
    </location>
</feature>
<dbReference type="Proteomes" id="UP000276603">
    <property type="component" value="Unassembled WGS sequence"/>
</dbReference>
<dbReference type="SMART" id="SM00448">
    <property type="entry name" value="REC"/>
    <property type="match status" value="1"/>
</dbReference>